<dbReference type="EMBL" id="MJEQ01037183">
    <property type="protein sequence ID" value="OIT08028.1"/>
    <property type="molecule type" value="Genomic_DNA"/>
</dbReference>
<sequence length="95" mass="11218">MSREGLPFRKSWEAFYLNSDLHSFRIHCKSRNSISVLFTSLQANPSLPMILQLFSRNWKVNLSKLNLAWIHSVHFWLSRTIQRSVSYFSPCTRSN</sequence>
<dbReference type="AlphaFoldDB" id="A0A1J6IUS5"/>
<evidence type="ECO:0000313" key="1">
    <source>
        <dbReference type="EMBL" id="OIT08028.1"/>
    </source>
</evidence>
<organism evidence="1 2">
    <name type="scientific">Nicotiana attenuata</name>
    <name type="common">Coyote tobacco</name>
    <dbReference type="NCBI Taxonomy" id="49451"/>
    <lineage>
        <taxon>Eukaryota</taxon>
        <taxon>Viridiplantae</taxon>
        <taxon>Streptophyta</taxon>
        <taxon>Embryophyta</taxon>
        <taxon>Tracheophyta</taxon>
        <taxon>Spermatophyta</taxon>
        <taxon>Magnoliopsida</taxon>
        <taxon>eudicotyledons</taxon>
        <taxon>Gunneridae</taxon>
        <taxon>Pentapetalae</taxon>
        <taxon>asterids</taxon>
        <taxon>lamiids</taxon>
        <taxon>Solanales</taxon>
        <taxon>Solanaceae</taxon>
        <taxon>Nicotianoideae</taxon>
        <taxon>Nicotianeae</taxon>
        <taxon>Nicotiana</taxon>
    </lineage>
</organism>
<gene>
    <name evidence="1" type="ORF">A4A49_20925</name>
</gene>
<proteinExistence type="predicted"/>
<accession>A0A1J6IUS5</accession>
<comment type="caution">
    <text evidence="1">The sequence shown here is derived from an EMBL/GenBank/DDBJ whole genome shotgun (WGS) entry which is preliminary data.</text>
</comment>
<dbReference type="Gramene" id="OIT08028">
    <property type="protein sequence ID" value="OIT08028"/>
    <property type="gene ID" value="A4A49_20925"/>
</dbReference>
<protein>
    <submittedName>
        <fullName evidence="1">Uncharacterized protein</fullName>
    </submittedName>
</protein>
<keyword evidence="2" id="KW-1185">Reference proteome</keyword>
<dbReference type="Proteomes" id="UP000187609">
    <property type="component" value="Unassembled WGS sequence"/>
</dbReference>
<name>A0A1J6IUS5_NICAT</name>
<reference evidence="1" key="1">
    <citation type="submission" date="2016-11" db="EMBL/GenBank/DDBJ databases">
        <title>The genome of Nicotiana attenuata.</title>
        <authorList>
            <person name="Xu S."/>
            <person name="Brockmoeller T."/>
            <person name="Gaquerel E."/>
            <person name="Navarro A."/>
            <person name="Kuhl H."/>
            <person name="Gase K."/>
            <person name="Ling Z."/>
            <person name="Zhou W."/>
            <person name="Kreitzer C."/>
            <person name="Stanke M."/>
            <person name="Tang H."/>
            <person name="Lyons E."/>
            <person name="Pandey P."/>
            <person name="Pandey S.P."/>
            <person name="Timmermann B."/>
            <person name="Baldwin I.T."/>
        </authorList>
    </citation>
    <scope>NUCLEOTIDE SEQUENCE [LARGE SCALE GENOMIC DNA]</scope>
    <source>
        <strain evidence="1">UT</strain>
    </source>
</reference>
<evidence type="ECO:0000313" key="2">
    <source>
        <dbReference type="Proteomes" id="UP000187609"/>
    </source>
</evidence>